<evidence type="ECO:0000256" key="1">
    <source>
        <dbReference type="ARBA" id="ARBA00004953"/>
    </source>
</evidence>
<dbReference type="GO" id="GO:0032259">
    <property type="term" value="P:methylation"/>
    <property type="evidence" value="ECO:0007669"/>
    <property type="project" value="UniProtKB-KW"/>
</dbReference>
<dbReference type="SUPFAM" id="SSF53335">
    <property type="entry name" value="S-adenosyl-L-methionine-dependent methyltransferases"/>
    <property type="match status" value="1"/>
</dbReference>
<dbReference type="HOGENOM" id="CLU_031955_1_2_9"/>
<dbReference type="InterPro" id="IPR035996">
    <property type="entry name" value="4pyrrol_Methylase_sf"/>
</dbReference>
<dbReference type="PANTHER" id="PTHR43182:SF1">
    <property type="entry name" value="COBALT-PRECORRIN-7 C(5)-METHYLTRANSFERASE"/>
    <property type="match status" value="1"/>
</dbReference>
<protein>
    <submittedName>
        <fullName evidence="8">Precorrin-6B methylase/decarboxylase cbiT/cbiE</fullName>
    </submittedName>
</protein>
<keyword evidence="9" id="KW-1185">Reference proteome</keyword>
<dbReference type="AlphaFoldDB" id="Q897K0"/>
<evidence type="ECO:0000313" key="9">
    <source>
        <dbReference type="Proteomes" id="UP000001412"/>
    </source>
</evidence>
<dbReference type="EMBL" id="AE015927">
    <property type="protein sequence ID" value="AAO35336.1"/>
    <property type="molecule type" value="Genomic_DNA"/>
</dbReference>
<evidence type="ECO:0000256" key="5">
    <source>
        <dbReference type="ARBA" id="ARBA00022691"/>
    </source>
</evidence>
<comment type="pathway">
    <text evidence="1">Cofactor biosynthesis; adenosylcobalamin biosynthesis.</text>
</comment>
<dbReference type="Gene3D" id="3.40.50.150">
    <property type="entry name" value="Vaccinia Virus protein VP39"/>
    <property type="match status" value="1"/>
</dbReference>
<evidence type="ECO:0000259" key="7">
    <source>
        <dbReference type="Pfam" id="PF13847"/>
    </source>
</evidence>
<keyword evidence="2" id="KW-0169">Cobalamin biosynthesis</keyword>
<dbReference type="InterPro" id="IPR050714">
    <property type="entry name" value="Cobalamin_biosynth_MTase"/>
</dbReference>
<dbReference type="PIRSF" id="PIRSF036428">
    <property type="entry name" value="CobL"/>
    <property type="match status" value="1"/>
</dbReference>
<accession>Q897K0</accession>
<dbReference type="Gene3D" id="3.40.1010.10">
    <property type="entry name" value="Cobalt-precorrin-4 Transmethylase, Domain 1"/>
    <property type="match status" value="1"/>
</dbReference>
<dbReference type="GO" id="GO:0009236">
    <property type="term" value="P:cobalamin biosynthetic process"/>
    <property type="evidence" value="ECO:0007669"/>
    <property type="project" value="UniProtKB-UniPathway"/>
</dbReference>
<dbReference type="UniPathway" id="UPA00148"/>
<dbReference type="Proteomes" id="UP000001412">
    <property type="component" value="Chromosome"/>
</dbReference>
<feature type="domain" description="Tetrapyrrole methylase" evidence="6">
    <location>
        <begin position="9"/>
        <end position="192"/>
    </location>
</feature>
<evidence type="ECO:0000256" key="4">
    <source>
        <dbReference type="ARBA" id="ARBA00022679"/>
    </source>
</evidence>
<keyword evidence="3 8" id="KW-0489">Methyltransferase</keyword>
<proteinExistence type="predicted"/>
<dbReference type="NCBIfam" id="TIGR02469">
    <property type="entry name" value="CbiT"/>
    <property type="match status" value="1"/>
</dbReference>
<dbReference type="KEGG" id="ctc:CTC_00734"/>
<keyword evidence="4" id="KW-0808">Transferase</keyword>
<dbReference type="InterPro" id="IPR014777">
    <property type="entry name" value="4pyrrole_Mease_sub1"/>
</dbReference>
<dbReference type="PANTHER" id="PTHR43182">
    <property type="entry name" value="COBALT-PRECORRIN-6B C(15)-METHYLTRANSFERASE (DECARBOXYLATING)"/>
    <property type="match status" value="1"/>
</dbReference>
<dbReference type="Pfam" id="PF13847">
    <property type="entry name" value="Methyltransf_31"/>
    <property type="match status" value="1"/>
</dbReference>
<dbReference type="NCBIfam" id="TIGR02467">
    <property type="entry name" value="CbiE"/>
    <property type="match status" value="1"/>
</dbReference>
<reference evidence="8 9" key="1">
    <citation type="journal article" date="2003" name="Proc. Natl. Acad. Sci. U.S.A.">
        <title>The genome sequence of Clostridium tetani, the causative agent of tetanus disease.</title>
        <authorList>
            <person name="Brueggemann H."/>
            <person name="Baumer S."/>
            <person name="Fricke W.F."/>
            <person name="Wiezer A."/>
            <person name="Liesegang H."/>
            <person name="Decker I."/>
            <person name="Herzberg C."/>
            <person name="Martinez-Arias R."/>
            <person name="Merkl R."/>
            <person name="Henne A."/>
            <person name="Gottschalk G."/>
        </authorList>
    </citation>
    <scope>NUCLEOTIDE SEQUENCE [LARGE SCALE GENOMIC DNA]</scope>
    <source>
        <strain evidence="9">Massachusetts / E88</strain>
    </source>
</reference>
<feature type="domain" description="Methyltransferase" evidence="7">
    <location>
        <begin position="247"/>
        <end position="353"/>
    </location>
</feature>
<evidence type="ECO:0000259" key="6">
    <source>
        <dbReference type="Pfam" id="PF00590"/>
    </source>
</evidence>
<gene>
    <name evidence="8" type="primary">cbiT</name>
    <name evidence="8" type="ordered locus">CTC_00734</name>
</gene>
<name>Q897K0_CLOTE</name>
<dbReference type="CDD" id="cd11644">
    <property type="entry name" value="Precorrin-6Y-MT"/>
    <property type="match status" value="1"/>
</dbReference>
<dbReference type="GO" id="GO:0008276">
    <property type="term" value="F:protein methyltransferase activity"/>
    <property type="evidence" value="ECO:0007669"/>
    <property type="project" value="InterPro"/>
</dbReference>
<evidence type="ECO:0000256" key="2">
    <source>
        <dbReference type="ARBA" id="ARBA00022573"/>
    </source>
</evidence>
<dbReference type="InterPro" id="IPR012818">
    <property type="entry name" value="CbiE"/>
</dbReference>
<dbReference type="InterPro" id="IPR006365">
    <property type="entry name" value="Cbl_synth_CobL"/>
</dbReference>
<dbReference type="InterPro" id="IPR000878">
    <property type="entry name" value="4pyrrol_Mease"/>
</dbReference>
<dbReference type="STRING" id="212717.CTC_00734"/>
<sequence length="404" mass="45398">MNNLGGEEMVYIVGIGPGHKDYIMPKAIEILEKVDIIVGFGRAMESIDFLPTKKIKVGKIKEVVEVLNENLNKNIAVVASGDPLFFGITEYIKREYKKDIEIIPGISSFQYLMGKLNKSWNNAYLGSLHGREDEFLKVVKKNPISIWLTDSKNSPDKLAKSLLANGLNPYMYVGEELSYEGERIVKGQAEKIKDEKFLKLSVVIIENNNFIAKEDIHFIKDNEFIRGDCPMTKEEVRMLTAIKMDIKEEDKVLDIGAGTGSVSIQACKLCPLGKVIAIEKEEEALRVIRENKKKFNANNLEIVEGEALSIKDTIQESFNSIFIGGSGGNLEELIKEYSKKLKDNGKIVLNFITINNLYKAMDTLKELGFKVKCTQVSISKTRGQTYMLMGYNPIFIIEGEKTNG</sequence>
<dbReference type="SUPFAM" id="SSF53790">
    <property type="entry name" value="Tetrapyrrole methylase"/>
    <property type="match status" value="1"/>
</dbReference>
<dbReference type="Pfam" id="PF00590">
    <property type="entry name" value="TP_methylase"/>
    <property type="match status" value="1"/>
</dbReference>
<dbReference type="InterPro" id="IPR014008">
    <property type="entry name" value="Cbl_synth_MTase_CbiT"/>
</dbReference>
<evidence type="ECO:0000313" key="8">
    <source>
        <dbReference type="EMBL" id="AAO35336.1"/>
    </source>
</evidence>
<keyword evidence="5" id="KW-0949">S-adenosyl-L-methionine</keyword>
<dbReference type="InterPro" id="IPR025714">
    <property type="entry name" value="Methyltranfer_dom"/>
</dbReference>
<dbReference type="CDD" id="cd02440">
    <property type="entry name" value="AdoMet_MTases"/>
    <property type="match status" value="1"/>
</dbReference>
<evidence type="ECO:0000256" key="3">
    <source>
        <dbReference type="ARBA" id="ARBA00022603"/>
    </source>
</evidence>
<organism evidence="8 9">
    <name type="scientific">Clostridium tetani (strain Massachusetts / E88)</name>
    <dbReference type="NCBI Taxonomy" id="212717"/>
    <lineage>
        <taxon>Bacteria</taxon>
        <taxon>Bacillati</taxon>
        <taxon>Bacillota</taxon>
        <taxon>Clostridia</taxon>
        <taxon>Eubacteriales</taxon>
        <taxon>Clostridiaceae</taxon>
        <taxon>Clostridium</taxon>
    </lineage>
</organism>
<dbReference type="InterPro" id="IPR029063">
    <property type="entry name" value="SAM-dependent_MTases_sf"/>
</dbReference>